<accession>A0A7C8I466</accession>
<dbReference type="Proteomes" id="UP000481861">
    <property type="component" value="Unassembled WGS sequence"/>
</dbReference>
<sequence>MKMEATRSAPTPPQLTPTAIQELQDAFGTLVLQLPKDNTPVPPRSPILPTWTGPFRLFSLPRELRDHIYHAILYRPAGVCYQLGAARTWGPPWTDNISLTFFLTSRQVHAEAVQTFYAYNTIRLKYHIDLAPTLQLLLPAPGALIQRVQIESVSAKGRGTGPKREGPSGIWDVMIQEARRVEAAFPACRECATVWKVRIWILNARHADDARQTLYFDGKTPAEKVQTWLEWMREWYVVDGAVPPRCMRVKFDTTESEEDQRAIDEALELFKKEVSGSRADMVAMVWGSLSEKLETELLA</sequence>
<dbReference type="InterPro" id="IPR038883">
    <property type="entry name" value="AN11006-like"/>
</dbReference>
<evidence type="ECO:0000313" key="2">
    <source>
        <dbReference type="Proteomes" id="UP000481861"/>
    </source>
</evidence>
<organism evidence="1 2">
    <name type="scientific">Massariosphaeria phaeospora</name>
    <dbReference type="NCBI Taxonomy" id="100035"/>
    <lineage>
        <taxon>Eukaryota</taxon>
        <taxon>Fungi</taxon>
        <taxon>Dikarya</taxon>
        <taxon>Ascomycota</taxon>
        <taxon>Pezizomycotina</taxon>
        <taxon>Dothideomycetes</taxon>
        <taxon>Pleosporomycetidae</taxon>
        <taxon>Pleosporales</taxon>
        <taxon>Pleosporales incertae sedis</taxon>
        <taxon>Massariosphaeria</taxon>
    </lineage>
</organism>
<gene>
    <name evidence="1" type="ORF">BDV95DRAFT_573866</name>
</gene>
<comment type="caution">
    <text evidence="1">The sequence shown here is derived from an EMBL/GenBank/DDBJ whole genome shotgun (WGS) entry which is preliminary data.</text>
</comment>
<name>A0A7C8I466_9PLEO</name>
<protein>
    <submittedName>
        <fullName evidence="1">Uncharacterized protein</fullName>
    </submittedName>
</protein>
<dbReference type="EMBL" id="JAADJZ010000013">
    <property type="protein sequence ID" value="KAF2870454.1"/>
    <property type="molecule type" value="Genomic_DNA"/>
</dbReference>
<reference evidence="1 2" key="1">
    <citation type="submission" date="2020-01" db="EMBL/GenBank/DDBJ databases">
        <authorList>
            <consortium name="DOE Joint Genome Institute"/>
            <person name="Haridas S."/>
            <person name="Albert R."/>
            <person name="Binder M."/>
            <person name="Bloem J."/>
            <person name="Labutti K."/>
            <person name="Salamov A."/>
            <person name="Andreopoulos B."/>
            <person name="Baker S.E."/>
            <person name="Barry K."/>
            <person name="Bills G."/>
            <person name="Bluhm B.H."/>
            <person name="Cannon C."/>
            <person name="Castanera R."/>
            <person name="Culley D.E."/>
            <person name="Daum C."/>
            <person name="Ezra D."/>
            <person name="Gonzalez J.B."/>
            <person name="Henrissat B."/>
            <person name="Kuo A."/>
            <person name="Liang C."/>
            <person name="Lipzen A."/>
            <person name="Lutzoni F."/>
            <person name="Magnuson J."/>
            <person name="Mondo S."/>
            <person name="Nolan M."/>
            <person name="Ohm R."/>
            <person name="Pangilinan J."/>
            <person name="Park H.-J.H."/>
            <person name="Ramirez L."/>
            <person name="Alfaro M."/>
            <person name="Sun H."/>
            <person name="Tritt A."/>
            <person name="Yoshinaga Y."/>
            <person name="Zwiers L.-H.L."/>
            <person name="Turgeon B.G."/>
            <person name="Goodwin S.B."/>
            <person name="Spatafora J.W."/>
            <person name="Crous P.W."/>
            <person name="Grigoriev I.V."/>
        </authorList>
    </citation>
    <scope>NUCLEOTIDE SEQUENCE [LARGE SCALE GENOMIC DNA]</scope>
    <source>
        <strain evidence="1 2">CBS 611.86</strain>
    </source>
</reference>
<dbReference type="AlphaFoldDB" id="A0A7C8I466"/>
<dbReference type="PANTHER" id="PTHR42085">
    <property type="entry name" value="F-BOX DOMAIN-CONTAINING PROTEIN"/>
    <property type="match status" value="1"/>
</dbReference>
<proteinExistence type="predicted"/>
<dbReference type="OrthoDB" id="5372935at2759"/>
<evidence type="ECO:0000313" key="1">
    <source>
        <dbReference type="EMBL" id="KAF2870454.1"/>
    </source>
</evidence>
<dbReference type="PANTHER" id="PTHR42085:SF2">
    <property type="entry name" value="F-BOX DOMAIN-CONTAINING PROTEIN"/>
    <property type="match status" value="1"/>
</dbReference>
<keyword evidence="2" id="KW-1185">Reference proteome</keyword>